<keyword evidence="6" id="KW-1185">Reference proteome</keyword>
<dbReference type="InterPro" id="IPR025476">
    <property type="entry name" value="Helitron_helicase-like"/>
</dbReference>
<proteinExistence type="inferred from homology"/>
<evidence type="ECO:0000313" key="6">
    <source>
        <dbReference type="Proteomes" id="UP000515158"/>
    </source>
</evidence>
<dbReference type="Pfam" id="PF14214">
    <property type="entry name" value="Helitron_like_N"/>
    <property type="match status" value="1"/>
</dbReference>
<feature type="compositionally biased region" description="Basic and acidic residues" evidence="2">
    <location>
        <begin position="262"/>
        <end position="273"/>
    </location>
</feature>
<keyword evidence="1" id="KW-0234">DNA repair</keyword>
<organism evidence="7">
    <name type="scientific">Thrips palmi</name>
    <name type="common">Melon thrips</name>
    <dbReference type="NCBI Taxonomy" id="161013"/>
    <lineage>
        <taxon>Eukaryota</taxon>
        <taxon>Metazoa</taxon>
        <taxon>Ecdysozoa</taxon>
        <taxon>Arthropoda</taxon>
        <taxon>Hexapoda</taxon>
        <taxon>Insecta</taxon>
        <taxon>Pterygota</taxon>
        <taxon>Neoptera</taxon>
        <taxon>Paraneoptera</taxon>
        <taxon>Thysanoptera</taxon>
        <taxon>Terebrantia</taxon>
        <taxon>Thripoidea</taxon>
        <taxon>Thripidae</taxon>
        <taxon>Thrips</taxon>
    </lineage>
</organism>
<dbReference type="InterPro" id="IPR027417">
    <property type="entry name" value="P-loop_NTPase"/>
</dbReference>
<feature type="region of interest" description="Disordered" evidence="2">
    <location>
        <begin position="486"/>
        <end position="508"/>
    </location>
</feature>
<feature type="compositionally biased region" description="Acidic residues" evidence="2">
    <location>
        <begin position="399"/>
        <end position="415"/>
    </location>
</feature>
<dbReference type="GO" id="GO:0016787">
    <property type="term" value="F:hydrolase activity"/>
    <property type="evidence" value="ECO:0007669"/>
    <property type="project" value="UniProtKB-KW"/>
</dbReference>
<comment type="similarity">
    <text evidence="1">Belongs to the helicase family.</text>
</comment>
<dbReference type="InParanoid" id="A0A6P8ZC01"/>
<keyword evidence="1" id="KW-0227">DNA damage</keyword>
<dbReference type="KEGG" id="tpal:117647893"/>
<evidence type="ECO:0000259" key="4">
    <source>
        <dbReference type="Pfam" id="PF14214"/>
    </source>
</evidence>
<accession>A0A6P8ZC01</accession>
<dbReference type="OrthoDB" id="8196283at2759"/>
<keyword evidence="1" id="KW-0378">Hydrolase</keyword>
<keyword evidence="1" id="KW-0067">ATP-binding</keyword>
<dbReference type="PANTHER" id="PTHR47642:SF5">
    <property type="entry name" value="ATP-DEPENDENT DNA HELICASE"/>
    <property type="match status" value="1"/>
</dbReference>
<comment type="cofactor">
    <cofactor evidence="1">
        <name>Mg(2+)</name>
        <dbReference type="ChEBI" id="CHEBI:18420"/>
    </cofactor>
</comment>
<dbReference type="GO" id="GO:0000723">
    <property type="term" value="P:telomere maintenance"/>
    <property type="evidence" value="ECO:0007669"/>
    <property type="project" value="InterPro"/>
</dbReference>
<feature type="region of interest" description="Disordered" evidence="2">
    <location>
        <begin position="1"/>
        <end position="22"/>
    </location>
</feature>
<sequence>MANPDQIENGNPKVDEGLEDHDEEEHNYNMLYPEPSEKLVKVPANFVHNHVNTKLGRNVSLQGKLLFPCVIKRAIELFEKFKCKGCNGGHQWTGAGGYGAYLAGLTVEFSDIDVFINCTRLLGGDTLNLKVAKIKTNANVSTVYWKPQYPRPVVQFIQVTFEIGLPKSIASSDRTYRELMAMYVISKFDLPITRVAVILPLTELKRGYIIDGSSFDIYKTPTSVDRWDDFSLTFSRNEMEEVEEAVLNVIMGPSVPAGTSSSKDENEEAQKSSEDEDLASSSTDTQGEKKPGKTTKPKEKKTSNKADGKEQKKSKGSNKKNEGGSSSSKDENEEAEKSSEDEDGASSSTDTQGQKKTVKTKKQKEKKTSNKADGKEHKKSKGSNKKNEGGGSSSKDEDEKAAEESSEDENSSSDEDCNKLNKLSGKLSEFRSIKDLPVKQSYKVLDFEQVARKKKRQARNRQRCRRKRLKKEEYEKLKERARVKMSEFRSKMSETKRNERKKLDRDRRRIARESKKLNTFQAFDSQEKKATDKDQYNFECYMASLVWYTCSVCKKKQFVSSTSKKPCKNCELFTEENDMDPGDVPEELQDLTVVEQQLISLIHPVVSLYKIMNVQYKYTGNVINFPQNIQEIATSLPHKIADVKGIITVRSVGSEVFKDFKVRKERVRKALYWLKCNNPVYANIKINDENLNELPEDGNLYSKTRGYDVKLKKIDEPCCSKDLEGVYYIDESEFLDDDGEIVPVVYKDVPDVSIITQKEKLSKSVNENVLLWPSVGRVPVNEFSSPSYITMAFPCLFPYGKADYSTRTDKSISLHKYVEHLMLYRDGRFAKDPRFRFFILNSLMRWEALSLGNVFVKKNEFFSKMTVAQLKEYLRKKPSVLNEILFYSSRLRSTKAYWKSRSSELQDMVDQLGPPTVFFTLSSADFHWKDLYRLFGYDDPNDLSYDLKSQLLADNPLIVSTFFKLRVEYFMEKSFKNHFDVQDSWYRVEFQHRGSCHVHGVAWLKDSPDIKNLKTDDMKKKAEEFFDNIISCCNPDLNALPNLVHPCSQTASDVTNEEDDLAQLVNRIQRHTKCTPSYCMKRKVGGAINKCRFGFPKACKEKTEIFVGEDGLFDIQFKRNDELVNNYNPWLLRTWRANIDFTPILSETVLCKYIAKYASKCEYKSDVYGNLVSSVLESNVPDNEHCKKIIRKLMIGCCSERDYGSQEVMYLLMGFPLFRASRSFVVLNVKSALWKVVNMVNESVCKNWIERYAERPLHLSVRGCRMNTELMSVVEFYKHFYYAKKKWVSRRHSAIIRCFPRRSYIITNDVQDLKTECIFNVPWRDLTEFNVSEDELKCELEKHKPVFIDDVEDIVLLCEDSDDSSDYSDFSDDDVKSGVDFFSVSNDTKGKSEMNKSNPDFKWDYGVSKYDYAEITNLSAELKDLTGNVVVPHVDVDLLEEDQLDVYTYFKKVVKCLKLKKDVKKKLIIIQGKAGFGKSFLLQGMVMHCFEELGDESYVVVGPTGVSARNVCGITIHSFGRLGRSNNLRDLSADELLLLQQKYRKLQVLFIDEYSMVGLRLLGMLEKRCREFKDSNALFGDLCVILTGDIFQLVPVGDKAIFNWRDNKLSSEYVERGKLVLNSFDKAFVLSSAKRFDSKCYTQFLERLSCGNCNENDLKCVNDRSIDVVGNSGIFTSALRLCSYVENVNCHNNIKLQETNMPIAQMNARNSSRKAFLSNDDEANGLSNTLYLVVGAKVMLRQNLNVRYSLVNGKGEWGDLVDILYDEDEGPPLLPKFLIVRFDGVNGFVELDGAVPLVPVHTSWKKGSDTCTRIQFPISLCWACTIHKSQSLTLSYCMLDLGDIEFQLGLTYVAFSRVKDFKYLVVFKKMSLDRLNCVKKCSFYVTREMFMNWLHSLK</sequence>
<reference evidence="7" key="1">
    <citation type="submission" date="2025-08" db="UniProtKB">
        <authorList>
            <consortium name="RefSeq"/>
        </authorList>
    </citation>
    <scope>IDENTIFICATION</scope>
    <source>
        <tissue evidence="7">Total insect</tissue>
    </source>
</reference>
<keyword evidence="1" id="KW-0347">Helicase</keyword>
<dbReference type="InterPro" id="IPR010285">
    <property type="entry name" value="DNA_helicase_pif1-like_DEAD"/>
</dbReference>
<evidence type="ECO:0000313" key="7">
    <source>
        <dbReference type="RefSeq" id="XP_034245757.1"/>
    </source>
</evidence>
<comment type="catalytic activity">
    <reaction evidence="1">
        <text>ATP + H2O = ADP + phosphate + H(+)</text>
        <dbReference type="Rhea" id="RHEA:13065"/>
        <dbReference type="ChEBI" id="CHEBI:15377"/>
        <dbReference type="ChEBI" id="CHEBI:15378"/>
        <dbReference type="ChEBI" id="CHEBI:30616"/>
        <dbReference type="ChEBI" id="CHEBI:43474"/>
        <dbReference type="ChEBI" id="CHEBI:456216"/>
        <dbReference type="EC" id="5.6.2.3"/>
    </reaction>
</comment>
<dbReference type="GO" id="GO:0006281">
    <property type="term" value="P:DNA repair"/>
    <property type="evidence" value="ECO:0007669"/>
    <property type="project" value="UniProtKB-KW"/>
</dbReference>
<dbReference type="CDD" id="cd18809">
    <property type="entry name" value="SF1_C_RecD"/>
    <property type="match status" value="1"/>
</dbReference>
<dbReference type="GO" id="GO:0005524">
    <property type="term" value="F:ATP binding"/>
    <property type="evidence" value="ECO:0007669"/>
    <property type="project" value="UniProtKB-KW"/>
</dbReference>
<keyword evidence="1" id="KW-0547">Nucleotide-binding</keyword>
<dbReference type="RefSeq" id="XP_034245757.1">
    <property type="nucleotide sequence ID" value="XM_034389866.1"/>
</dbReference>
<feature type="domain" description="Helitron helicase-like" evidence="4">
    <location>
        <begin position="817"/>
        <end position="1001"/>
    </location>
</feature>
<protein>
    <recommendedName>
        <fullName evidence="1">ATP-dependent DNA helicase</fullName>
        <ecNumber evidence="1">5.6.2.3</ecNumber>
    </recommendedName>
</protein>
<feature type="region of interest" description="Disordered" evidence="2">
    <location>
        <begin position="252"/>
        <end position="435"/>
    </location>
</feature>
<feature type="compositionally biased region" description="Low complexity" evidence="2">
    <location>
        <begin position="345"/>
        <end position="355"/>
    </location>
</feature>
<dbReference type="InterPro" id="IPR051055">
    <property type="entry name" value="PIF1_helicase"/>
</dbReference>
<evidence type="ECO:0000259" key="5">
    <source>
        <dbReference type="Pfam" id="PF20209"/>
    </source>
</evidence>
<dbReference type="Gene3D" id="3.40.50.300">
    <property type="entry name" value="P-loop containing nucleotide triphosphate hydrolases"/>
    <property type="match status" value="1"/>
</dbReference>
<feature type="domain" description="DUF6570" evidence="5">
    <location>
        <begin position="572"/>
        <end position="692"/>
    </location>
</feature>
<evidence type="ECO:0000256" key="1">
    <source>
        <dbReference type="RuleBase" id="RU363044"/>
    </source>
</evidence>
<gene>
    <name evidence="7" type="primary">LOC117647893</name>
</gene>
<dbReference type="SUPFAM" id="SSF52540">
    <property type="entry name" value="P-loop containing nucleoside triphosphate hydrolases"/>
    <property type="match status" value="2"/>
</dbReference>
<dbReference type="Proteomes" id="UP000515158">
    <property type="component" value="Unplaced"/>
</dbReference>
<dbReference type="GO" id="GO:0043139">
    <property type="term" value="F:5'-3' DNA helicase activity"/>
    <property type="evidence" value="ECO:0007669"/>
    <property type="project" value="UniProtKB-EC"/>
</dbReference>
<feature type="compositionally biased region" description="Acidic residues" evidence="2">
    <location>
        <begin position="331"/>
        <end position="344"/>
    </location>
</feature>
<keyword evidence="1" id="KW-0233">DNA recombination</keyword>
<name>A0A6P8ZC01_THRPL</name>
<dbReference type="Pfam" id="PF05970">
    <property type="entry name" value="PIF1"/>
    <property type="match status" value="1"/>
</dbReference>
<dbReference type="GO" id="GO:0006310">
    <property type="term" value="P:DNA recombination"/>
    <property type="evidence" value="ECO:0007669"/>
    <property type="project" value="UniProtKB-KW"/>
</dbReference>
<dbReference type="InterPro" id="IPR046700">
    <property type="entry name" value="DUF6570"/>
</dbReference>
<evidence type="ECO:0000259" key="3">
    <source>
        <dbReference type="Pfam" id="PF05970"/>
    </source>
</evidence>
<feature type="compositionally biased region" description="Basic and acidic residues" evidence="2">
    <location>
        <begin position="366"/>
        <end position="376"/>
    </location>
</feature>
<feature type="domain" description="DNA helicase Pif1-like DEAD-box helicase" evidence="3">
    <location>
        <begin position="1462"/>
        <end position="1601"/>
    </location>
</feature>
<dbReference type="EC" id="5.6.2.3" evidence="1"/>
<dbReference type="GeneID" id="117647893"/>
<feature type="compositionally biased region" description="Basic residues" evidence="2">
    <location>
        <begin position="356"/>
        <end position="365"/>
    </location>
</feature>
<dbReference type="Pfam" id="PF20209">
    <property type="entry name" value="DUF6570"/>
    <property type="match status" value="1"/>
</dbReference>
<feature type="compositionally biased region" description="Basic and acidic residues" evidence="2">
    <location>
        <begin position="286"/>
        <end position="313"/>
    </location>
</feature>
<dbReference type="PANTHER" id="PTHR47642">
    <property type="entry name" value="ATP-DEPENDENT DNA HELICASE"/>
    <property type="match status" value="1"/>
</dbReference>
<evidence type="ECO:0000256" key="2">
    <source>
        <dbReference type="SAM" id="MobiDB-lite"/>
    </source>
</evidence>